<dbReference type="EMBL" id="GG665141">
    <property type="protein sequence ID" value="KNG76289.1"/>
    <property type="molecule type" value="Genomic_DNA"/>
</dbReference>
<proteinExistence type="predicted"/>
<dbReference type="Proteomes" id="UP000054562">
    <property type="component" value="Unassembled WGS sequence"/>
</dbReference>
<evidence type="ECO:0000313" key="1">
    <source>
        <dbReference type="EMBL" id="KNG76289.1"/>
    </source>
</evidence>
<reference evidence="2" key="1">
    <citation type="submission" date="2015-07" db="EMBL/GenBank/DDBJ databases">
        <title>Annotation of Plasmodium falciparum IGH-CR14.</title>
        <authorList>
            <consortium name="The Broad Institute Genome Sequencing Platform"/>
            <person name="Volkman S.K."/>
            <person name="Neafsey D.E."/>
            <person name="Dash A.P."/>
            <person name="Chitnis C.E."/>
            <person name="Hartl D.L."/>
            <person name="Young S.K."/>
            <person name="Zeng Q."/>
            <person name="Koehrsen M."/>
            <person name="Alvarado L."/>
            <person name="Berlin A."/>
            <person name="Borenstein D."/>
            <person name="Chapman S.B."/>
            <person name="Chen Z."/>
            <person name="Engels R."/>
            <person name="Freedman E."/>
            <person name="Gellesch M."/>
            <person name="Goldberg J."/>
            <person name="Griggs A."/>
            <person name="Gujja S."/>
            <person name="Heilman E.R."/>
            <person name="Heiman D.I."/>
            <person name="Howarth C."/>
            <person name="Jen D."/>
            <person name="Larson L."/>
            <person name="Mehta T."/>
            <person name="Neiman D."/>
            <person name="Park D."/>
            <person name="Pearson M."/>
            <person name="Roberts A."/>
            <person name="Saif S."/>
            <person name="Shea T."/>
            <person name="Shenoy N."/>
            <person name="Sisk P."/>
            <person name="Stolte C."/>
            <person name="Sykes S."/>
            <person name="Walk T."/>
            <person name="White J."/>
            <person name="Yandava C."/>
            <person name="Haas B."/>
            <person name="Henn M.R."/>
            <person name="Nusbaum C."/>
            <person name="Birren B."/>
        </authorList>
    </citation>
    <scope>NUCLEOTIDE SEQUENCE [LARGE SCALE GENOMIC DNA]</scope>
    <source>
        <strain evidence="2">IGH-CR14</strain>
    </source>
</reference>
<dbReference type="OrthoDB" id="390845at2759"/>
<feature type="non-terminal residue" evidence="1">
    <location>
        <position position="1"/>
    </location>
</feature>
<organism evidence="1 2">
    <name type="scientific">Plasmodium falciparum IGH-CR14</name>
    <dbReference type="NCBI Taxonomy" id="580059"/>
    <lineage>
        <taxon>Eukaryota</taxon>
        <taxon>Sar</taxon>
        <taxon>Alveolata</taxon>
        <taxon>Apicomplexa</taxon>
        <taxon>Aconoidasida</taxon>
        <taxon>Haemosporida</taxon>
        <taxon>Plasmodiidae</taxon>
        <taxon>Plasmodium</taxon>
        <taxon>Plasmodium (Laverania)</taxon>
    </lineage>
</organism>
<accession>A0A0L1I9J3</accession>
<dbReference type="AlphaFoldDB" id="A0A0L1I9J3"/>
<sequence>VVGIIDPFDKNRVLWTRKKRNKKFNLNIFKNIYDSFFCNINDYVYLKNSDQFIYRIFHINLKKTLKYYVKIQNYQGKV</sequence>
<gene>
    <name evidence="1" type="ORF">PFMG_02098</name>
</gene>
<evidence type="ECO:0000313" key="2">
    <source>
        <dbReference type="Proteomes" id="UP000054562"/>
    </source>
</evidence>
<name>A0A0L1I9J3_PLAFA</name>
<protein>
    <submittedName>
        <fullName evidence="1">Uncharacterized protein</fullName>
    </submittedName>
</protein>
<reference evidence="2" key="2">
    <citation type="submission" date="2015-07" db="EMBL/GenBank/DDBJ databases">
        <title>The genome sequence of Plasmodium falciparum IGH-CR14.</title>
        <authorList>
            <consortium name="The Broad Institute Genome Sequencing Platform"/>
            <person name="Volkman S.K."/>
            <person name="Neafsey D.E."/>
            <person name="Dash A.P."/>
            <person name="Chitnis C.E."/>
            <person name="Hartl D.L."/>
            <person name="Young S.K."/>
            <person name="Kodira C.D."/>
            <person name="Zeng Q."/>
            <person name="Koehrsen M."/>
            <person name="Godfrey P."/>
            <person name="Alvarado L."/>
            <person name="Berlin A."/>
            <person name="Borenstein D."/>
            <person name="Chen Z."/>
            <person name="Engels R."/>
            <person name="Freedman E."/>
            <person name="Gellesch M."/>
            <person name="Goldberg J."/>
            <person name="Griggs A."/>
            <person name="Gujja S."/>
            <person name="Heiman D."/>
            <person name="Hepburn T."/>
            <person name="Howarth C."/>
            <person name="Jen D."/>
            <person name="Larson L."/>
            <person name="Lewis B."/>
            <person name="Mehta T."/>
            <person name="Park D."/>
            <person name="Pearson M."/>
            <person name="Roberts A."/>
            <person name="Saif S."/>
            <person name="Shea T."/>
            <person name="Shenoy N."/>
            <person name="Sisk P."/>
            <person name="Stolte C."/>
            <person name="Sykes S."/>
            <person name="Walk T."/>
            <person name="White J."/>
            <person name="Yandava C."/>
            <person name="Wirth D.F."/>
            <person name="Nusbaum C."/>
            <person name="Birren B."/>
        </authorList>
    </citation>
    <scope>NUCLEOTIDE SEQUENCE [LARGE SCALE GENOMIC DNA]</scope>
    <source>
        <strain evidence="2">IGH-CR14</strain>
    </source>
</reference>